<keyword evidence="2" id="KW-1185">Reference proteome</keyword>
<accession>A0ACB6Z769</accession>
<reference evidence="1" key="1">
    <citation type="submission" date="2019-10" db="EMBL/GenBank/DDBJ databases">
        <authorList>
            <consortium name="DOE Joint Genome Institute"/>
            <person name="Kuo A."/>
            <person name="Miyauchi S."/>
            <person name="Kiss E."/>
            <person name="Drula E."/>
            <person name="Kohler A."/>
            <person name="Sanchez-Garcia M."/>
            <person name="Andreopoulos B."/>
            <person name="Barry K.W."/>
            <person name="Bonito G."/>
            <person name="Buee M."/>
            <person name="Carver A."/>
            <person name="Chen C."/>
            <person name="Cichocki N."/>
            <person name="Clum A."/>
            <person name="Culley D."/>
            <person name="Crous P.W."/>
            <person name="Fauchery L."/>
            <person name="Girlanda M."/>
            <person name="Hayes R."/>
            <person name="Keri Z."/>
            <person name="Labutti K."/>
            <person name="Lipzen A."/>
            <person name="Lombard V."/>
            <person name="Magnuson J."/>
            <person name="Maillard F."/>
            <person name="Morin E."/>
            <person name="Murat C."/>
            <person name="Nolan M."/>
            <person name="Ohm R."/>
            <person name="Pangilinan J."/>
            <person name="Pereira M."/>
            <person name="Perotto S."/>
            <person name="Peter M."/>
            <person name="Riley R."/>
            <person name="Sitrit Y."/>
            <person name="Stielow B."/>
            <person name="Szollosi G."/>
            <person name="Zifcakova L."/>
            <person name="Stursova M."/>
            <person name="Spatafora J.W."/>
            <person name="Tedersoo L."/>
            <person name="Vaario L.-M."/>
            <person name="Yamada A."/>
            <person name="Yan M."/>
            <person name="Wang P."/>
            <person name="Xu J."/>
            <person name="Bruns T."/>
            <person name="Baldrian P."/>
            <person name="Vilgalys R."/>
            <person name="Henrissat B."/>
            <person name="Grigoriev I.V."/>
            <person name="Hibbett D."/>
            <person name="Nagy L.G."/>
            <person name="Martin F.M."/>
        </authorList>
    </citation>
    <scope>NUCLEOTIDE SEQUENCE</scope>
    <source>
        <strain evidence="1">P2</strain>
    </source>
</reference>
<reference evidence="1" key="2">
    <citation type="journal article" date="2020" name="Nat. Commun.">
        <title>Large-scale genome sequencing of mycorrhizal fungi provides insights into the early evolution of symbiotic traits.</title>
        <authorList>
            <person name="Miyauchi S."/>
            <person name="Kiss E."/>
            <person name="Kuo A."/>
            <person name="Drula E."/>
            <person name="Kohler A."/>
            <person name="Sanchez-Garcia M."/>
            <person name="Morin E."/>
            <person name="Andreopoulos B."/>
            <person name="Barry K.W."/>
            <person name="Bonito G."/>
            <person name="Buee M."/>
            <person name="Carver A."/>
            <person name="Chen C."/>
            <person name="Cichocki N."/>
            <person name="Clum A."/>
            <person name="Culley D."/>
            <person name="Crous P.W."/>
            <person name="Fauchery L."/>
            <person name="Girlanda M."/>
            <person name="Hayes R.D."/>
            <person name="Keri Z."/>
            <person name="LaButti K."/>
            <person name="Lipzen A."/>
            <person name="Lombard V."/>
            <person name="Magnuson J."/>
            <person name="Maillard F."/>
            <person name="Murat C."/>
            <person name="Nolan M."/>
            <person name="Ohm R.A."/>
            <person name="Pangilinan J."/>
            <person name="Pereira M.F."/>
            <person name="Perotto S."/>
            <person name="Peter M."/>
            <person name="Pfister S."/>
            <person name="Riley R."/>
            <person name="Sitrit Y."/>
            <person name="Stielow J.B."/>
            <person name="Szollosi G."/>
            <person name="Zifcakova L."/>
            <person name="Stursova M."/>
            <person name="Spatafora J.W."/>
            <person name="Tedersoo L."/>
            <person name="Vaario L.M."/>
            <person name="Yamada A."/>
            <person name="Yan M."/>
            <person name="Wang P."/>
            <person name="Xu J."/>
            <person name="Bruns T."/>
            <person name="Baldrian P."/>
            <person name="Vilgalys R."/>
            <person name="Dunand C."/>
            <person name="Henrissat B."/>
            <person name="Grigoriev I.V."/>
            <person name="Hibbett D."/>
            <person name="Nagy L.G."/>
            <person name="Martin F.M."/>
        </authorList>
    </citation>
    <scope>NUCLEOTIDE SEQUENCE</scope>
    <source>
        <strain evidence="1">P2</strain>
    </source>
</reference>
<proteinExistence type="predicted"/>
<dbReference type="EMBL" id="MU118092">
    <property type="protein sequence ID" value="KAF9645382.1"/>
    <property type="molecule type" value="Genomic_DNA"/>
</dbReference>
<sequence length="161" mass="18874">MWTNKGYYPSSIDFLTDGRRLRRSDRSRFRTLSHDSQTRSTWAKGISSMCSLGGLTPIVDDVVPNTSRDYSRHPLFRKELLRVLRVVTNAEREPLFADGETRHRLAQSFTPPESHLHRCQHYVDWQKRWGCSEQPRTRSGYRNTIHAHDFSEPNTRTKTRG</sequence>
<protein>
    <submittedName>
        <fullName evidence="1">Uncharacterized protein</fullName>
    </submittedName>
</protein>
<comment type="caution">
    <text evidence="1">The sequence shown here is derived from an EMBL/GenBank/DDBJ whole genome shotgun (WGS) entry which is preliminary data.</text>
</comment>
<organism evidence="1 2">
    <name type="scientific">Thelephora ganbajun</name>
    <name type="common">Ganba fungus</name>
    <dbReference type="NCBI Taxonomy" id="370292"/>
    <lineage>
        <taxon>Eukaryota</taxon>
        <taxon>Fungi</taxon>
        <taxon>Dikarya</taxon>
        <taxon>Basidiomycota</taxon>
        <taxon>Agaricomycotina</taxon>
        <taxon>Agaricomycetes</taxon>
        <taxon>Thelephorales</taxon>
        <taxon>Thelephoraceae</taxon>
        <taxon>Thelephora</taxon>
    </lineage>
</organism>
<gene>
    <name evidence="1" type="ORF">BDM02DRAFT_580317</name>
</gene>
<evidence type="ECO:0000313" key="2">
    <source>
        <dbReference type="Proteomes" id="UP000886501"/>
    </source>
</evidence>
<dbReference type="Proteomes" id="UP000886501">
    <property type="component" value="Unassembled WGS sequence"/>
</dbReference>
<name>A0ACB6Z769_THEGA</name>
<evidence type="ECO:0000313" key="1">
    <source>
        <dbReference type="EMBL" id="KAF9645382.1"/>
    </source>
</evidence>